<evidence type="ECO:0000256" key="2">
    <source>
        <dbReference type="SAM" id="SignalP"/>
    </source>
</evidence>
<accession>A0A3M8CAM0</accession>
<feature type="signal peptide" evidence="2">
    <location>
        <begin position="1"/>
        <end position="31"/>
    </location>
</feature>
<dbReference type="SUPFAM" id="SSF49354">
    <property type="entry name" value="PapD-like"/>
    <property type="match status" value="1"/>
</dbReference>
<feature type="chain" id="PRO_5018183887" description="SbsA Ig-like domain-containing protein" evidence="2">
    <location>
        <begin position="32"/>
        <end position="264"/>
    </location>
</feature>
<feature type="domain" description="SbsA Ig-like" evidence="3">
    <location>
        <begin position="38"/>
        <end position="144"/>
    </location>
</feature>
<dbReference type="RefSeq" id="WP_122909526.1">
    <property type="nucleotide sequence ID" value="NZ_CBCSBE010000028.1"/>
</dbReference>
<dbReference type="Proteomes" id="UP000282028">
    <property type="component" value="Unassembled WGS sequence"/>
</dbReference>
<evidence type="ECO:0000313" key="4">
    <source>
        <dbReference type="EMBL" id="RNB72780.1"/>
    </source>
</evidence>
<comment type="caution">
    <text evidence="4">The sequence shown here is derived from an EMBL/GenBank/DDBJ whole genome shotgun (WGS) entry which is preliminary data.</text>
</comment>
<protein>
    <recommendedName>
        <fullName evidence="3">SbsA Ig-like domain-containing protein</fullName>
    </recommendedName>
</protein>
<dbReference type="Pfam" id="PF13205">
    <property type="entry name" value="Big_5"/>
    <property type="match status" value="2"/>
</dbReference>
<feature type="domain" description="SbsA Ig-like" evidence="3">
    <location>
        <begin position="150"/>
        <end position="261"/>
    </location>
</feature>
<reference evidence="4 5" key="1">
    <citation type="submission" date="2018-10" db="EMBL/GenBank/DDBJ databases">
        <title>Phylogenomics of Brevibacillus.</title>
        <authorList>
            <person name="Dunlap C."/>
        </authorList>
    </citation>
    <scope>NUCLEOTIDE SEQUENCE [LARGE SCALE GENOMIC DNA]</scope>
    <source>
        <strain evidence="4 5">JCM 12215</strain>
    </source>
</reference>
<dbReference type="OrthoDB" id="2467194at2"/>
<organism evidence="4 5">
    <name type="scientific">Brevibacillus invocatus</name>
    <dbReference type="NCBI Taxonomy" id="173959"/>
    <lineage>
        <taxon>Bacteria</taxon>
        <taxon>Bacillati</taxon>
        <taxon>Bacillota</taxon>
        <taxon>Bacilli</taxon>
        <taxon>Bacillales</taxon>
        <taxon>Paenibacillaceae</taxon>
        <taxon>Brevibacillus</taxon>
    </lineage>
</organism>
<keyword evidence="5" id="KW-1185">Reference proteome</keyword>
<evidence type="ECO:0000256" key="1">
    <source>
        <dbReference type="ARBA" id="ARBA00022729"/>
    </source>
</evidence>
<keyword evidence="1 2" id="KW-0732">Signal</keyword>
<gene>
    <name evidence="4" type="ORF">EDM52_13595</name>
</gene>
<sequence>MGAKARKWMQLVCLTVLLLAIGFGSNQSALAKSDGGWIVSISPSQGAKEVATDTLIVMKFSETVTLKNKKPLTDKSVSTFVQLKNEKNKNVKFAAKWNKNNRTITIDPVGNLEEGQQYTVTLVEKKLMNGRSQQNPKVSQSFTTKKAVDRIAPQAIILPGNGAKKVKLQEKLTFQFVEDVVLTNGEALTSKNANTLVQIRDSKGNEVVYTSTWNKTKRMLTVKPKGGKWQPHTTYQVHVIAGKVEDLAANRNPGQSSSFSTGDR</sequence>
<proteinExistence type="predicted"/>
<dbReference type="AlphaFoldDB" id="A0A3M8CAM0"/>
<dbReference type="EMBL" id="RHHR01000022">
    <property type="protein sequence ID" value="RNB72780.1"/>
    <property type="molecule type" value="Genomic_DNA"/>
</dbReference>
<evidence type="ECO:0000313" key="5">
    <source>
        <dbReference type="Proteomes" id="UP000282028"/>
    </source>
</evidence>
<evidence type="ECO:0000259" key="3">
    <source>
        <dbReference type="Pfam" id="PF13205"/>
    </source>
</evidence>
<dbReference type="Gene3D" id="2.60.40.3710">
    <property type="match status" value="1"/>
</dbReference>
<dbReference type="InterPro" id="IPR032812">
    <property type="entry name" value="SbsA_Ig"/>
</dbReference>
<dbReference type="InterPro" id="IPR008962">
    <property type="entry name" value="PapD-like_sf"/>
</dbReference>
<name>A0A3M8CAM0_9BACL</name>